<feature type="compositionally biased region" description="Polar residues" evidence="1">
    <location>
        <begin position="854"/>
        <end position="865"/>
    </location>
</feature>
<dbReference type="OrthoDB" id="2550115at2759"/>
<evidence type="ECO:0000313" key="3">
    <source>
        <dbReference type="Proteomes" id="UP000011976"/>
    </source>
</evidence>
<organism evidence="2 3">
    <name type="scientific">Pseudozyma antarctica (strain T-34)</name>
    <name type="common">Yeast</name>
    <name type="synonym">Candida antarctica</name>
    <dbReference type="NCBI Taxonomy" id="1151754"/>
    <lineage>
        <taxon>Eukaryota</taxon>
        <taxon>Fungi</taxon>
        <taxon>Dikarya</taxon>
        <taxon>Basidiomycota</taxon>
        <taxon>Ustilaginomycotina</taxon>
        <taxon>Ustilaginomycetes</taxon>
        <taxon>Ustilaginales</taxon>
        <taxon>Ustilaginaceae</taxon>
        <taxon>Moesziomyces</taxon>
    </lineage>
</organism>
<feature type="region of interest" description="Disordered" evidence="1">
    <location>
        <begin position="768"/>
        <end position="865"/>
    </location>
</feature>
<reference evidence="3" key="1">
    <citation type="journal article" date="2013" name="Genome Announc.">
        <title>Genome sequence of the basidiomycetous yeast Pseudozyma antarctica T-34, a producer of the glycolipid biosurfactants mannosylerythritol lipids.</title>
        <authorList>
            <person name="Morita T."/>
            <person name="Koike H."/>
            <person name="Koyama Y."/>
            <person name="Hagiwara H."/>
            <person name="Ito E."/>
            <person name="Fukuoka T."/>
            <person name="Imura T."/>
            <person name="Machida M."/>
            <person name="Kitamoto D."/>
        </authorList>
    </citation>
    <scope>NUCLEOTIDE SEQUENCE [LARGE SCALE GENOMIC DNA]</scope>
    <source>
        <strain evidence="3">T-34</strain>
    </source>
</reference>
<feature type="region of interest" description="Disordered" evidence="1">
    <location>
        <begin position="144"/>
        <end position="246"/>
    </location>
</feature>
<dbReference type="Proteomes" id="UP000011976">
    <property type="component" value="Unassembled WGS sequence"/>
</dbReference>
<feature type="compositionally biased region" description="Polar residues" evidence="1">
    <location>
        <begin position="771"/>
        <end position="787"/>
    </location>
</feature>
<name>M9MHX4_PSEA3</name>
<evidence type="ECO:0000313" key="2">
    <source>
        <dbReference type="EMBL" id="GAC76472.1"/>
    </source>
</evidence>
<feature type="compositionally biased region" description="Polar residues" evidence="1">
    <location>
        <begin position="820"/>
        <end position="832"/>
    </location>
</feature>
<feature type="compositionally biased region" description="Polar residues" evidence="1">
    <location>
        <begin position="153"/>
        <end position="162"/>
    </location>
</feature>
<dbReference type="EMBL" id="DF196788">
    <property type="protein sequence ID" value="GAC76472.1"/>
    <property type="molecule type" value="Genomic_DNA"/>
</dbReference>
<dbReference type="AlphaFoldDB" id="M9MHX4"/>
<feature type="compositionally biased region" description="Basic and acidic residues" evidence="1">
    <location>
        <begin position="708"/>
        <end position="721"/>
    </location>
</feature>
<feature type="region of interest" description="Disordered" evidence="1">
    <location>
        <begin position="616"/>
        <end position="737"/>
    </location>
</feature>
<evidence type="ECO:0000256" key="1">
    <source>
        <dbReference type="SAM" id="MobiDB-lite"/>
    </source>
</evidence>
<sequence length="865" mass="92530">MSARRTPQSVSALGMNEELLSATRGLSLSPRKDPRPALQASTLKLLALSPSPHASCSGRPALATSPHQNAPHPPFGDRSDQNSASKLESPAARVSPYFNMPRGVKRPRRDLEAADKANAHVSTTLNGLHPHALAGVNAHDPIVISDDDERQSSVRLSPSTEMRSLAKKFTYESPSKAASREKAGSSSSKVQEFKPDLQSDSPVSFSAAALAKEPTASTSISKPPSRSPKRQKASKSSIRPTVQPKKTVKLAQEAGVSALDLSDLTSAAFRLLTRCSFCAAAFTKSATPKTKQEHLSLCAPLHSIIKSSTALETIASDIRSAVAREQDAKRDAQANRTVFQDVVMDADLVLHEGRASQIEASSKKRGRDSVMVKKAIKRSTKPPLLLSTSEETAAIGSVTHTASSRLQSPRKAGIAARDLADHLFSEEKNPSLPPAQAHEEDSAPAFDPTAVLSATPDKRGSSSSANYDLPMVSAEEVFATLTYTSPKTSPFKALQISRQKQASRDQELMALGIGSNSVPTSPCPPPTQPFMPSKLALRRRGQDGKVCPSVFDAAAPSRSLLDLVSDHRMESDDAKNEAKRKAARLDPLDFVAPAKKTKLSEAEDYCVADLRLEDKHDSAVADQSSQVSLAGSPSYDMDVDAMSTGDQPSLEFPADEDHKIGKHQAQASSSILQAPANRRFKTDTSPPTSANIPQCDAIDEFVGSPALQRHDDQGIAARVDEYSSEAEEDDADDDDAQSFLDLLEPSEPYEPHAKAYFPSTVFAVQAHPETLSPTSSDDTATVTSPLSSDRRRRMLVASGGASVGFVRRRGRQDSPHFDQVASSDPMQDQSSPVIAIRAAEKTAVTDSEPDMNGATDTSSASTPQL</sequence>
<protein>
    <submittedName>
        <fullName evidence="2">Uncharacterized protein</fullName>
    </submittedName>
</protein>
<proteinExistence type="predicted"/>
<feature type="region of interest" description="Disordered" evidence="1">
    <location>
        <begin position="50"/>
        <end position="118"/>
    </location>
</feature>
<feature type="compositionally biased region" description="Basic and acidic residues" evidence="1">
    <location>
        <begin position="109"/>
        <end position="118"/>
    </location>
</feature>
<accession>M9MHX4</accession>
<gene>
    <name evidence="2" type="ORF">PANT_22d00043</name>
</gene>
<feature type="compositionally biased region" description="Polar residues" evidence="1">
    <location>
        <begin position="683"/>
        <end position="692"/>
    </location>
</feature>
<feature type="compositionally biased region" description="Acidic residues" evidence="1">
    <location>
        <begin position="722"/>
        <end position="736"/>
    </location>
</feature>
<feature type="compositionally biased region" description="Polar residues" evidence="1">
    <location>
        <begin position="621"/>
        <end position="631"/>
    </location>
</feature>